<feature type="binding site" evidence="13">
    <location>
        <position position="266"/>
    </location>
    <ligand>
        <name>Mg(2+)</name>
        <dbReference type="ChEBI" id="CHEBI:18420"/>
        <label>1</label>
    </ligand>
</feature>
<proteinExistence type="inferred from homology"/>
<dbReference type="InterPro" id="IPR015797">
    <property type="entry name" value="NUDIX_hydrolase-like_dom_sf"/>
</dbReference>
<evidence type="ECO:0000256" key="3">
    <source>
        <dbReference type="ARBA" id="ARBA00012453"/>
    </source>
</evidence>
<comment type="similarity">
    <text evidence="2">Belongs to the Nudix hydrolase family. NudF subfamily.</text>
</comment>
<dbReference type="GO" id="GO:0005829">
    <property type="term" value="C:cytosol"/>
    <property type="evidence" value="ECO:0007669"/>
    <property type="project" value="TreeGrafter"/>
</dbReference>
<gene>
    <name evidence="16" type="ORF">SAMN05216257_10666</name>
</gene>
<feature type="binding site" evidence="13">
    <location>
        <position position="246"/>
    </location>
    <ligand>
        <name>Mg(2+)</name>
        <dbReference type="ChEBI" id="CHEBI:18420"/>
        <label>1</label>
    </ligand>
</feature>
<keyword evidence="6" id="KW-0378">Hydrolase</keyword>
<evidence type="ECO:0000256" key="2">
    <source>
        <dbReference type="ARBA" id="ARBA00007482"/>
    </source>
</evidence>
<dbReference type="PROSITE" id="PS00893">
    <property type="entry name" value="NUDIX_BOX"/>
    <property type="match status" value="1"/>
</dbReference>
<evidence type="ECO:0000256" key="12">
    <source>
        <dbReference type="ARBA" id="ARBA00049546"/>
    </source>
</evidence>
<feature type="binding site" evidence="13">
    <location>
        <position position="315"/>
    </location>
    <ligand>
        <name>Mg(2+)</name>
        <dbReference type="ChEBI" id="CHEBI:18420"/>
        <label>1</label>
    </ligand>
</feature>
<accession>A0A1G9G263</accession>
<comment type="cofactor">
    <cofactor evidence="1 13">
        <name>Mg(2+)</name>
        <dbReference type="ChEBI" id="CHEBI:18420"/>
    </cofactor>
</comment>
<keyword evidence="17" id="KW-1185">Reference proteome</keyword>
<sequence>MATFFLLPPLDCAELLACVAGHAPRARRVRLPGHRALWPRGLAAAVPVPAGNQDAEGIVIEALSATERERLAFWHRAQGLVPVALELEDGRAASGWGLREPPDETSLPLPADLVRAVAEEVMGLFGRADAAALRRRWPMLAARGASRWRARSTCVQGGESAADGVETIRRERPWDGFFAVETRRLRHRLFAGGMSAEVERAGFVMADAVTVLPYDPARDRVLVIEQFRFGPLLREDPAPWMLEPVAGRIDLGETPEETARREAMEEAGVELGALHPIGSYYPTPGAVSEYLWSFIGIAELPDGAAGIRGLASEHEDIRGRLVSFPELEAMLVAGQLRNGPMLLSALWLARHRARLRAGTSGA</sequence>
<evidence type="ECO:0000256" key="6">
    <source>
        <dbReference type="ARBA" id="ARBA00022801"/>
    </source>
</evidence>
<dbReference type="PANTHER" id="PTHR11839:SF5">
    <property type="entry name" value="ADP-RIBOSE PYROPHOSPHATASE"/>
    <property type="match status" value="1"/>
</dbReference>
<evidence type="ECO:0000313" key="16">
    <source>
        <dbReference type="EMBL" id="SDK94750.1"/>
    </source>
</evidence>
<comment type="catalytic activity">
    <reaction evidence="12">
        <text>ADP-D-ribose + H2O = D-ribose 5-phosphate + AMP + 2 H(+)</text>
        <dbReference type="Rhea" id="RHEA:10412"/>
        <dbReference type="ChEBI" id="CHEBI:15377"/>
        <dbReference type="ChEBI" id="CHEBI:15378"/>
        <dbReference type="ChEBI" id="CHEBI:57967"/>
        <dbReference type="ChEBI" id="CHEBI:78346"/>
        <dbReference type="ChEBI" id="CHEBI:456215"/>
        <dbReference type="EC" id="3.6.1.13"/>
    </reaction>
</comment>
<protein>
    <recommendedName>
        <fullName evidence="4">ADP-ribose pyrophosphatase</fullName>
        <ecNumber evidence="3">3.6.1.13</ecNumber>
    </recommendedName>
    <alternativeName>
        <fullName evidence="9">ADP-ribose diphosphatase</fullName>
    </alternativeName>
    <alternativeName>
        <fullName evidence="11">ADP-ribose phosphohydrolase</fullName>
    </alternativeName>
    <alternativeName>
        <fullName evidence="10">Adenosine diphosphoribose pyrophosphatase</fullName>
    </alternativeName>
</protein>
<reference evidence="17" key="1">
    <citation type="submission" date="2016-10" db="EMBL/GenBank/DDBJ databases">
        <authorList>
            <person name="Varghese N."/>
            <person name="Submissions S."/>
        </authorList>
    </citation>
    <scope>NUCLEOTIDE SEQUENCE [LARGE SCALE GENOMIC DNA]</scope>
    <source>
        <strain evidence="17">CGMCC 1.10789</strain>
    </source>
</reference>
<keyword evidence="7 13" id="KW-0460">Magnesium</keyword>
<dbReference type="EC" id="3.6.1.13" evidence="3"/>
<dbReference type="Pfam" id="PF00293">
    <property type="entry name" value="NUDIX"/>
    <property type="match status" value="1"/>
</dbReference>
<dbReference type="RefSeq" id="WP_092500957.1">
    <property type="nucleotide sequence ID" value="NZ_FNFV01000006.1"/>
</dbReference>
<organism evidence="16 17">
    <name type="scientific">Meinhardsimonia xiamenensis</name>
    <dbReference type="NCBI Taxonomy" id="990712"/>
    <lineage>
        <taxon>Bacteria</taxon>
        <taxon>Pseudomonadati</taxon>
        <taxon>Pseudomonadota</taxon>
        <taxon>Alphaproteobacteria</taxon>
        <taxon>Rhodobacterales</taxon>
        <taxon>Paracoccaceae</taxon>
        <taxon>Meinhardsimonia</taxon>
    </lineage>
</organism>
<evidence type="ECO:0000259" key="15">
    <source>
        <dbReference type="PROSITE" id="PS51462"/>
    </source>
</evidence>
<evidence type="ECO:0000256" key="10">
    <source>
        <dbReference type="ARBA" id="ARBA00030308"/>
    </source>
</evidence>
<dbReference type="NCBIfam" id="TIGR00052">
    <property type="entry name" value="nudix-type nucleoside diphosphatase, YffH/AdpP family"/>
    <property type="match status" value="1"/>
</dbReference>
<evidence type="ECO:0000313" key="17">
    <source>
        <dbReference type="Proteomes" id="UP000199328"/>
    </source>
</evidence>
<feature type="short sequence motif" description="Nudix box" evidence="14">
    <location>
        <begin position="247"/>
        <end position="269"/>
    </location>
</feature>
<evidence type="ECO:0000256" key="9">
    <source>
        <dbReference type="ARBA" id="ARBA00030162"/>
    </source>
</evidence>
<dbReference type="InterPro" id="IPR020084">
    <property type="entry name" value="NUDIX_hydrolase_CS"/>
</dbReference>
<evidence type="ECO:0000256" key="11">
    <source>
        <dbReference type="ARBA" id="ARBA00033056"/>
    </source>
</evidence>
<name>A0A1G9G263_9RHOB</name>
<dbReference type="GO" id="GO:0047631">
    <property type="term" value="F:ADP-ribose diphosphatase activity"/>
    <property type="evidence" value="ECO:0007669"/>
    <property type="project" value="UniProtKB-EC"/>
</dbReference>
<dbReference type="AlphaFoldDB" id="A0A1G9G263"/>
<feature type="domain" description="Nudix hydrolase" evidence="15">
    <location>
        <begin position="204"/>
        <end position="349"/>
    </location>
</feature>
<dbReference type="OrthoDB" id="5292471at2"/>
<evidence type="ECO:0000256" key="14">
    <source>
        <dbReference type="PIRSR" id="PIRSR604385-3"/>
    </source>
</evidence>
<evidence type="ECO:0000256" key="13">
    <source>
        <dbReference type="PIRSR" id="PIRSR604385-2"/>
    </source>
</evidence>
<evidence type="ECO:0000256" key="8">
    <source>
        <dbReference type="ARBA" id="ARBA00025164"/>
    </source>
</evidence>
<dbReference type="InterPro" id="IPR004385">
    <property type="entry name" value="NDP_pyrophosphatase"/>
</dbReference>
<evidence type="ECO:0000256" key="5">
    <source>
        <dbReference type="ARBA" id="ARBA00022723"/>
    </source>
</evidence>
<feature type="binding site" evidence="13">
    <location>
        <position position="262"/>
    </location>
    <ligand>
        <name>Mg(2+)</name>
        <dbReference type="ChEBI" id="CHEBI:18420"/>
        <label>1</label>
    </ligand>
</feature>
<dbReference type="PROSITE" id="PS51462">
    <property type="entry name" value="NUDIX"/>
    <property type="match status" value="1"/>
</dbReference>
<dbReference type="InterPro" id="IPR000086">
    <property type="entry name" value="NUDIX_hydrolase_dom"/>
</dbReference>
<dbReference type="SUPFAM" id="SSF55811">
    <property type="entry name" value="Nudix"/>
    <property type="match status" value="1"/>
</dbReference>
<dbReference type="EMBL" id="FNFV01000006">
    <property type="protein sequence ID" value="SDK94750.1"/>
    <property type="molecule type" value="Genomic_DNA"/>
</dbReference>
<dbReference type="STRING" id="990712.SAMN05216257_10666"/>
<dbReference type="GO" id="GO:0006753">
    <property type="term" value="P:nucleoside phosphate metabolic process"/>
    <property type="evidence" value="ECO:0007669"/>
    <property type="project" value="TreeGrafter"/>
</dbReference>
<dbReference type="GO" id="GO:0019144">
    <property type="term" value="F:ADP-sugar diphosphatase activity"/>
    <property type="evidence" value="ECO:0007669"/>
    <property type="project" value="TreeGrafter"/>
</dbReference>
<keyword evidence="5 13" id="KW-0479">Metal-binding</keyword>
<dbReference type="GO" id="GO:0046872">
    <property type="term" value="F:metal ion binding"/>
    <property type="evidence" value="ECO:0007669"/>
    <property type="project" value="UniProtKB-KW"/>
</dbReference>
<dbReference type="PANTHER" id="PTHR11839">
    <property type="entry name" value="UDP/ADP-SUGAR PYROPHOSPHATASE"/>
    <property type="match status" value="1"/>
</dbReference>
<evidence type="ECO:0000256" key="1">
    <source>
        <dbReference type="ARBA" id="ARBA00001946"/>
    </source>
</evidence>
<dbReference type="Proteomes" id="UP000199328">
    <property type="component" value="Unassembled WGS sequence"/>
</dbReference>
<comment type="function">
    <text evidence="8">Acts on ADP-mannose and ADP-glucose as well as ADP-ribose. Prevents glycogen biosynthesis. The reaction catalyzed by this enzyme is a limiting step of the gluconeogenic process.</text>
</comment>
<dbReference type="Gene3D" id="3.90.79.10">
    <property type="entry name" value="Nucleoside Triphosphate Pyrophosphohydrolase"/>
    <property type="match status" value="1"/>
</dbReference>
<dbReference type="GO" id="GO:0019693">
    <property type="term" value="P:ribose phosphate metabolic process"/>
    <property type="evidence" value="ECO:0007669"/>
    <property type="project" value="TreeGrafter"/>
</dbReference>
<dbReference type="CDD" id="cd24155">
    <property type="entry name" value="NUDIX_ADPRase"/>
    <property type="match status" value="1"/>
</dbReference>
<evidence type="ECO:0000256" key="7">
    <source>
        <dbReference type="ARBA" id="ARBA00022842"/>
    </source>
</evidence>
<evidence type="ECO:0000256" key="4">
    <source>
        <dbReference type="ARBA" id="ARBA00013297"/>
    </source>
</evidence>